<evidence type="ECO:0000313" key="10">
    <source>
        <dbReference type="Proteomes" id="UP000323454"/>
    </source>
</evidence>
<keyword evidence="3" id="KW-0732">Signal</keyword>
<dbReference type="NCBIfam" id="NF047446">
    <property type="entry name" value="barrel_OmpL47"/>
    <property type="match status" value="1"/>
</dbReference>
<gene>
    <name evidence="9" type="ORF">F0L68_15985</name>
</gene>
<keyword evidence="10" id="KW-1185">Reference proteome</keyword>
<accession>A0A5B2XCW9</accession>
<dbReference type="InterPro" id="IPR052577">
    <property type="entry name" value="VWA7"/>
</dbReference>
<comment type="caution">
    <text evidence="9">The sequence shown here is derived from an EMBL/GenBank/DDBJ whole genome shotgun (WGS) entry which is preliminary data.</text>
</comment>
<evidence type="ECO:0000256" key="4">
    <source>
        <dbReference type="ARBA" id="ARBA00023180"/>
    </source>
</evidence>
<dbReference type="PANTHER" id="PTHR14905:SF7">
    <property type="entry name" value="VON WILLEBRAND FACTOR A DOMAIN-CONTAINING PROTEIN 7"/>
    <property type="match status" value="1"/>
</dbReference>
<dbReference type="RefSeq" id="WP_188316603.1">
    <property type="nucleotide sequence ID" value="NZ_VUOB01000027.1"/>
</dbReference>
<keyword evidence="2" id="KW-0964">Secreted</keyword>
<feature type="domain" description="VWA7 N-terminal" evidence="8">
    <location>
        <begin position="2"/>
        <end position="193"/>
    </location>
</feature>
<dbReference type="InterPro" id="IPR057615">
    <property type="entry name" value="Ig_VWA7"/>
</dbReference>
<dbReference type="SUPFAM" id="SSF53300">
    <property type="entry name" value="vWA-like"/>
    <property type="match status" value="1"/>
</dbReference>
<proteinExistence type="predicted"/>
<dbReference type="InterPro" id="IPR058094">
    <property type="entry name" value="Ig-like_OmpL47-like"/>
</dbReference>
<feature type="domain" description="Hemicentin/VWA7 galactose-binding" evidence="5">
    <location>
        <begin position="421"/>
        <end position="509"/>
    </location>
</feature>
<evidence type="ECO:0000259" key="8">
    <source>
        <dbReference type="Pfam" id="PF25107"/>
    </source>
</evidence>
<evidence type="ECO:0000256" key="3">
    <source>
        <dbReference type="ARBA" id="ARBA00022729"/>
    </source>
</evidence>
<reference evidence="9 10" key="1">
    <citation type="submission" date="2019-09" db="EMBL/GenBank/DDBJ databases">
        <title>Goodfellowia gen. nov., a new genus of the Pseudonocardineae related to Actinoalloteichus, containing Goodfellowia coeruleoviolacea gen. nov., comb. nov. gen. nov., comb. nov.</title>
        <authorList>
            <person name="Labeda D."/>
        </authorList>
    </citation>
    <scope>NUCLEOTIDE SEQUENCE [LARGE SCALE GENOMIC DNA]</scope>
    <source>
        <strain evidence="9 10">AN110305</strain>
    </source>
</reference>
<evidence type="ECO:0000259" key="5">
    <source>
        <dbReference type="Pfam" id="PF23560"/>
    </source>
</evidence>
<protein>
    <submittedName>
        <fullName evidence="9">VWA domain-containing protein</fullName>
    </submittedName>
</protein>
<dbReference type="Pfam" id="PF25107">
    <property type="entry name" value="VWA7_N"/>
    <property type="match status" value="1"/>
</dbReference>
<evidence type="ECO:0000259" key="7">
    <source>
        <dbReference type="Pfam" id="PF25106"/>
    </source>
</evidence>
<evidence type="ECO:0000259" key="6">
    <source>
        <dbReference type="Pfam" id="PF23619"/>
    </source>
</evidence>
<dbReference type="InterPro" id="IPR056861">
    <property type="entry name" value="HMCN1-like_VWA"/>
</dbReference>
<comment type="subcellular location">
    <subcellularLocation>
        <location evidence="1">Secreted</location>
    </subcellularLocation>
</comment>
<dbReference type="InterPro" id="IPR036465">
    <property type="entry name" value="vWFA_dom_sf"/>
</dbReference>
<reference evidence="9 10" key="2">
    <citation type="submission" date="2019-09" db="EMBL/GenBank/DDBJ databases">
        <authorList>
            <person name="Jin C."/>
        </authorList>
    </citation>
    <scope>NUCLEOTIDE SEQUENCE [LARGE SCALE GENOMIC DNA]</scope>
    <source>
        <strain evidence="9 10">AN110305</strain>
    </source>
</reference>
<name>A0A5B2XCW9_9PSEU</name>
<evidence type="ECO:0000256" key="1">
    <source>
        <dbReference type="ARBA" id="ARBA00004613"/>
    </source>
</evidence>
<feature type="domain" description="Hemicentin-1-like von Willebrand factor A" evidence="7">
    <location>
        <begin position="204"/>
        <end position="388"/>
    </location>
</feature>
<dbReference type="Gene3D" id="3.40.50.410">
    <property type="entry name" value="von Willebrand factor, type A domain"/>
    <property type="match status" value="1"/>
</dbReference>
<dbReference type="AlphaFoldDB" id="A0A5B2XCW9"/>
<organism evidence="9 10">
    <name type="scientific">Solihabitans fulvus</name>
    <dbReference type="NCBI Taxonomy" id="1892852"/>
    <lineage>
        <taxon>Bacteria</taxon>
        <taxon>Bacillati</taxon>
        <taxon>Actinomycetota</taxon>
        <taxon>Actinomycetes</taxon>
        <taxon>Pseudonocardiales</taxon>
        <taxon>Pseudonocardiaceae</taxon>
        <taxon>Solihabitans</taxon>
    </lineage>
</organism>
<dbReference type="Pfam" id="PF23619">
    <property type="entry name" value="Ig_VWA7"/>
    <property type="match status" value="1"/>
</dbReference>
<sequence length="932" mass="94281">MTKAMNQIADANAEVDNDQTHSALHFDGENFAGGQSRVVGLFANVVADLKGENAAQARTDFGGALHTIQDFYAHSDWIELGNTGANPDLGRPGHTLGPVAGPTEGTCNGSLVTTTKLTSGYYGGEDVAAPAGVAKCRHGGPFDHGPGSGGINKDLNNSLFSPHSTQHAAAAAAAIAGTEQFIRDIKAAVSARQLKLLLGVGPTLGMSIDTTGSMGGIISSVQAQAIQITDKRIGTDEEPSRYVLAPFNDPSVGPLTTTDDPVTFKNAISALTASGGGDCPELAMSGLLQAVGAMDEGSDLFTFTDADAKDADLADTVSNLAASKDIRIYPMLFGNCTGDLAARSQQPQAQQPQANQHAATGALAVPAFTAPKPFQDVARATGGQVFALSTADAGSITQLADALVRSNAVNLLNVSTPLTAAGQSVTVPVDSTLSRVTFSASGAAASAQTVTITRPDGTTVAPGDPGVQVISVPNSAPATITTITAPSAGSWTVTLSGSGTTSLRVTGESGLDLANFRFLPTDEVSTDPARTGVRAIDGFPVAGQQVGADGTLTDGFASAHFELRAPDGSPVQSLGLSQYGNEFAAPITVPSVPFLVYVTGVDTAGTAFQRMLPGVVTPQSLVVRAPPSATLVPGTATSFAFTVANLGAADTFSVTATDDHGYVRSATPATLTLDAGATGTVTVVLQPPAGTADGTTDALTVGAASGARRNFAVLSNAVLAAPPDTTPPTVTATVTPTPNAAGWNNQDVTVALAATDEPGGSGVASVTYSTGGASTTVPGASATVPITTDGVTTVTYSAVDETGNTSSGQVTVRLDKTAPALTCQATPDHLWPPTFQLMPIRVSVTVADGLSGPGQFTLQSVTTSSGPHPQDIVGWTTGTADTQGYLRAMIDGAHDRVYTLTYQGVDVAGNVGTCQATVRVTVLPPLLLRRIA</sequence>
<evidence type="ECO:0000313" key="9">
    <source>
        <dbReference type="EMBL" id="KAA2261578.1"/>
    </source>
</evidence>
<dbReference type="InterPro" id="IPR056862">
    <property type="entry name" value="VWA7_N"/>
</dbReference>
<dbReference type="Pfam" id="PF25106">
    <property type="entry name" value="VWA_4"/>
    <property type="match status" value="1"/>
</dbReference>
<keyword evidence="4" id="KW-0325">Glycoprotein</keyword>
<dbReference type="Proteomes" id="UP000323454">
    <property type="component" value="Unassembled WGS sequence"/>
</dbReference>
<evidence type="ECO:0000256" key="2">
    <source>
        <dbReference type="ARBA" id="ARBA00022525"/>
    </source>
</evidence>
<feature type="domain" description="VWA7 Ig-like" evidence="6">
    <location>
        <begin position="621"/>
        <end position="719"/>
    </location>
</feature>
<dbReference type="EMBL" id="VUOB01000027">
    <property type="protein sequence ID" value="KAA2261578.1"/>
    <property type="molecule type" value="Genomic_DNA"/>
</dbReference>
<dbReference type="GO" id="GO:0005576">
    <property type="term" value="C:extracellular region"/>
    <property type="evidence" value="ECO:0007669"/>
    <property type="project" value="UniProtKB-SubCell"/>
</dbReference>
<dbReference type="InterPro" id="IPR056475">
    <property type="entry name" value="GBD_Hemicentin/VWA7"/>
</dbReference>
<dbReference type="PANTHER" id="PTHR14905">
    <property type="entry name" value="NG37"/>
    <property type="match status" value="1"/>
</dbReference>
<dbReference type="Pfam" id="PF23560">
    <property type="entry name" value="GBD_Hemicentin"/>
    <property type="match status" value="1"/>
</dbReference>